<comment type="caution">
    <text evidence="1">The sequence shown here is derived from an EMBL/GenBank/DDBJ whole genome shotgun (WGS) entry which is preliminary data.</text>
</comment>
<evidence type="ECO:0000313" key="2">
    <source>
        <dbReference type="Proteomes" id="UP001139104"/>
    </source>
</evidence>
<proteinExistence type="predicted"/>
<gene>
    <name evidence="1" type="ORF">K2U94_20205</name>
</gene>
<dbReference type="Pfam" id="PF14384">
    <property type="entry name" value="BrnA_antitoxin"/>
    <property type="match status" value="1"/>
</dbReference>
<reference evidence="1" key="1">
    <citation type="journal article" date="2022" name="ISME J.">
        <title>Identification of active gaseous-alkane degraders at natural gas seeps.</title>
        <authorList>
            <person name="Farhan Ul Haque M."/>
            <person name="Hernandez M."/>
            <person name="Crombie A.T."/>
            <person name="Murrell J.C."/>
        </authorList>
    </citation>
    <scope>NUCLEOTIDE SEQUENCE</scope>
    <source>
        <strain evidence="1">PC2</strain>
    </source>
</reference>
<dbReference type="EMBL" id="JAIVFP010000003">
    <property type="protein sequence ID" value="MCI4685051.1"/>
    <property type="molecule type" value="Genomic_DNA"/>
</dbReference>
<sequence>MAKKEHIVSYTAEELRAMQARGESKSDWARAAAMTDAELEASIAADPDEAGLVADWSKASVEMPQPKAVLNMRVDRDVLEFFRREGRGYQTKINAVLRSYVEQMTHHKSR</sequence>
<dbReference type="RefSeq" id="WP_243069075.1">
    <property type="nucleotide sequence ID" value="NZ_JAIVFK010000075.1"/>
</dbReference>
<dbReference type="InterPro" id="IPR025528">
    <property type="entry name" value="BrnA_antitoxin"/>
</dbReference>
<keyword evidence="2" id="KW-1185">Reference proteome</keyword>
<organism evidence="1 2">
    <name type="scientific">Candidatus Rhodoblastus alkanivorans</name>
    <dbReference type="NCBI Taxonomy" id="2954117"/>
    <lineage>
        <taxon>Bacteria</taxon>
        <taxon>Pseudomonadati</taxon>
        <taxon>Pseudomonadota</taxon>
        <taxon>Alphaproteobacteria</taxon>
        <taxon>Hyphomicrobiales</taxon>
        <taxon>Rhodoblastaceae</taxon>
        <taxon>Rhodoblastus</taxon>
    </lineage>
</organism>
<dbReference type="Proteomes" id="UP001139104">
    <property type="component" value="Unassembled WGS sequence"/>
</dbReference>
<protein>
    <submittedName>
        <fullName evidence="1">BrnA antitoxin family protein</fullName>
    </submittedName>
</protein>
<accession>A0ABS9ZE60</accession>
<name>A0ABS9ZE60_9HYPH</name>
<evidence type="ECO:0000313" key="1">
    <source>
        <dbReference type="EMBL" id="MCI4685051.1"/>
    </source>
</evidence>